<gene>
    <name evidence="2" type="ORF">EK21DRAFT_106421</name>
</gene>
<feature type="region of interest" description="Disordered" evidence="1">
    <location>
        <begin position="387"/>
        <end position="440"/>
    </location>
</feature>
<protein>
    <submittedName>
        <fullName evidence="2">Uncharacterized protein</fullName>
    </submittedName>
</protein>
<feature type="compositionally biased region" description="Polar residues" evidence="1">
    <location>
        <begin position="414"/>
        <end position="440"/>
    </location>
</feature>
<evidence type="ECO:0000313" key="2">
    <source>
        <dbReference type="EMBL" id="KAF2036319.1"/>
    </source>
</evidence>
<evidence type="ECO:0000313" key="3">
    <source>
        <dbReference type="Proteomes" id="UP000799777"/>
    </source>
</evidence>
<feature type="compositionally biased region" description="Low complexity" evidence="1">
    <location>
        <begin position="392"/>
        <end position="401"/>
    </location>
</feature>
<accession>A0A9P4HL90</accession>
<name>A0A9P4HL90_9PLEO</name>
<dbReference type="Proteomes" id="UP000799777">
    <property type="component" value="Unassembled WGS sequence"/>
</dbReference>
<reference evidence="2" key="1">
    <citation type="journal article" date="2020" name="Stud. Mycol.">
        <title>101 Dothideomycetes genomes: a test case for predicting lifestyles and emergence of pathogens.</title>
        <authorList>
            <person name="Haridas S."/>
            <person name="Albert R."/>
            <person name="Binder M."/>
            <person name="Bloem J."/>
            <person name="Labutti K."/>
            <person name="Salamov A."/>
            <person name="Andreopoulos B."/>
            <person name="Baker S."/>
            <person name="Barry K."/>
            <person name="Bills G."/>
            <person name="Bluhm B."/>
            <person name="Cannon C."/>
            <person name="Castanera R."/>
            <person name="Culley D."/>
            <person name="Daum C."/>
            <person name="Ezra D."/>
            <person name="Gonzalez J."/>
            <person name="Henrissat B."/>
            <person name="Kuo A."/>
            <person name="Liang C."/>
            <person name="Lipzen A."/>
            <person name="Lutzoni F."/>
            <person name="Magnuson J."/>
            <person name="Mondo S."/>
            <person name="Nolan M."/>
            <person name="Ohm R."/>
            <person name="Pangilinan J."/>
            <person name="Park H.-J."/>
            <person name="Ramirez L."/>
            <person name="Alfaro M."/>
            <person name="Sun H."/>
            <person name="Tritt A."/>
            <person name="Yoshinaga Y."/>
            <person name="Zwiers L.-H."/>
            <person name="Turgeon B."/>
            <person name="Goodwin S."/>
            <person name="Spatafora J."/>
            <person name="Crous P."/>
            <person name="Grigoriev I."/>
        </authorList>
    </citation>
    <scope>NUCLEOTIDE SEQUENCE</scope>
    <source>
        <strain evidence="2">CBS 110217</strain>
    </source>
</reference>
<sequence length="500" mass="54586">MSDHPDPFTSIRMLPPEFQDFQYENMCENKQTGYHVSNDFALAWLRSHSSPLGPQVFNDFWKGRQDHWNTIGAGTWNTFKKNCLIPVRYEPLRSMILEMADSNQTPKAIAKVLNVRYKNLGITYGETTMKNKIEQWRRDGPANDRRTVTTNPNTASDLSSQTVQGASNDDTATWPAGSERPVMSAIGSAQTQSDIVDNLIHYTVDATGPVMDGLGAIEDFNGGHPASTTTPRPSDSTMRRFSLEPDGLNNSMFGVVGASDRELLASRTGYELSSGTDHRNESESGNSNNDLRLASSQPEAAIGTHRSQPAVAALEPPHDDVQYSQQGPESFNISLQPSPAASIPCSCITCSVGDPCAKVATLEKENIGLRKQIDDIREAWNGLCRSVKGKFSRPGSPSPSRSSKRSRTGDVMLPNNSTITSASSDSFNKPRRNLNSSVTSIDEGADSRRFESLQMPWSKLNSSATSIDNAAGSMSFMADPLPLPNKNANDNRNIGALFDL</sequence>
<feature type="region of interest" description="Disordered" evidence="1">
    <location>
        <begin position="138"/>
        <end position="173"/>
    </location>
</feature>
<feature type="compositionally biased region" description="Basic and acidic residues" evidence="1">
    <location>
        <begin position="138"/>
        <end position="147"/>
    </location>
</feature>
<organism evidence="2 3">
    <name type="scientific">Setomelanomma holmii</name>
    <dbReference type="NCBI Taxonomy" id="210430"/>
    <lineage>
        <taxon>Eukaryota</taxon>
        <taxon>Fungi</taxon>
        <taxon>Dikarya</taxon>
        <taxon>Ascomycota</taxon>
        <taxon>Pezizomycotina</taxon>
        <taxon>Dothideomycetes</taxon>
        <taxon>Pleosporomycetidae</taxon>
        <taxon>Pleosporales</taxon>
        <taxon>Pleosporineae</taxon>
        <taxon>Phaeosphaeriaceae</taxon>
        <taxon>Setomelanomma</taxon>
    </lineage>
</organism>
<feature type="compositionally biased region" description="Polar residues" evidence="1">
    <location>
        <begin position="283"/>
        <end position="292"/>
    </location>
</feature>
<feature type="region of interest" description="Disordered" evidence="1">
    <location>
        <begin position="223"/>
        <end position="251"/>
    </location>
</feature>
<feature type="compositionally biased region" description="Polar residues" evidence="1">
    <location>
        <begin position="226"/>
        <end position="236"/>
    </location>
</feature>
<evidence type="ECO:0000256" key="1">
    <source>
        <dbReference type="SAM" id="MobiDB-lite"/>
    </source>
</evidence>
<dbReference type="AlphaFoldDB" id="A0A9P4HL90"/>
<feature type="compositionally biased region" description="Polar residues" evidence="1">
    <location>
        <begin position="148"/>
        <end position="171"/>
    </location>
</feature>
<proteinExistence type="predicted"/>
<keyword evidence="3" id="KW-1185">Reference proteome</keyword>
<comment type="caution">
    <text evidence="2">The sequence shown here is derived from an EMBL/GenBank/DDBJ whole genome shotgun (WGS) entry which is preliminary data.</text>
</comment>
<dbReference type="EMBL" id="ML978155">
    <property type="protein sequence ID" value="KAF2036319.1"/>
    <property type="molecule type" value="Genomic_DNA"/>
</dbReference>
<feature type="region of interest" description="Disordered" evidence="1">
    <location>
        <begin position="271"/>
        <end position="292"/>
    </location>
</feature>